<dbReference type="Proteomes" id="UP001519291">
    <property type="component" value="Unassembled WGS sequence"/>
</dbReference>
<dbReference type="Pfam" id="PF13560">
    <property type="entry name" value="HTH_31"/>
    <property type="match status" value="1"/>
</dbReference>
<name>A0ABS4Y8X1_9ACTN</name>
<protein>
    <submittedName>
        <fullName evidence="2">Transcriptional regulator with XRE-family HTH domain</fullName>
    </submittedName>
</protein>
<dbReference type="InterPro" id="IPR001387">
    <property type="entry name" value="Cro/C1-type_HTH"/>
</dbReference>
<feature type="domain" description="HTH cro/C1-type" evidence="1">
    <location>
        <begin position="19"/>
        <end position="60"/>
    </location>
</feature>
<dbReference type="Pfam" id="PF19054">
    <property type="entry name" value="DUF5753"/>
    <property type="match status" value="1"/>
</dbReference>
<dbReference type="InterPro" id="IPR043917">
    <property type="entry name" value="DUF5753"/>
</dbReference>
<evidence type="ECO:0000313" key="2">
    <source>
        <dbReference type="EMBL" id="MBP2405242.1"/>
    </source>
</evidence>
<proteinExistence type="predicted"/>
<dbReference type="CDD" id="cd00093">
    <property type="entry name" value="HTH_XRE"/>
    <property type="match status" value="1"/>
</dbReference>
<gene>
    <name evidence="2" type="ORF">JO379_004711</name>
</gene>
<dbReference type="EMBL" id="JAGIOH010000001">
    <property type="protein sequence ID" value="MBP2405242.1"/>
    <property type="molecule type" value="Genomic_DNA"/>
</dbReference>
<dbReference type="PROSITE" id="PS50943">
    <property type="entry name" value="HTH_CROC1"/>
    <property type="match status" value="1"/>
</dbReference>
<keyword evidence="3" id="KW-1185">Reference proteome</keyword>
<organism evidence="2 3">
    <name type="scientific">Streptomyces syringium</name>
    <dbReference type="NCBI Taxonomy" id="76729"/>
    <lineage>
        <taxon>Bacteria</taxon>
        <taxon>Bacillati</taxon>
        <taxon>Actinomycetota</taxon>
        <taxon>Actinomycetes</taxon>
        <taxon>Kitasatosporales</taxon>
        <taxon>Streptomycetaceae</taxon>
        <taxon>Streptomyces</taxon>
    </lineage>
</organism>
<evidence type="ECO:0000259" key="1">
    <source>
        <dbReference type="PROSITE" id="PS50943"/>
    </source>
</evidence>
<dbReference type="InterPro" id="IPR010982">
    <property type="entry name" value="Lambda_DNA-bd_dom_sf"/>
</dbReference>
<evidence type="ECO:0000313" key="3">
    <source>
        <dbReference type="Proteomes" id="UP001519291"/>
    </source>
</evidence>
<dbReference type="Gene3D" id="1.10.260.40">
    <property type="entry name" value="lambda repressor-like DNA-binding domains"/>
    <property type="match status" value="1"/>
</dbReference>
<sequence>MTGETSQPPMAWRYCGNQIKLWRTQAGISREELGKEAGYEYESVKSMEQGRRKPQLRLLEVADEMCGARGLLLAAQDYLKPDKFPARMQEFLQAEAEAISVHSYQTLLIPGLLQTEDYARALIGNRCPPLDDETIEERVAGRLERQEGLRLRPTALFSFVIYEAALRTMVGGAEVMKRQLHQLLEFGELRNVSIQVLPADGGVNPGLGGPLVLLETAEHERYAYVEGQETGALHTAPEKISLLSQRHGMIRMQALSVEESARFISKVAEEL</sequence>
<reference evidence="2 3" key="1">
    <citation type="submission" date="2021-03" db="EMBL/GenBank/DDBJ databases">
        <title>Sequencing the genomes of 1000 actinobacteria strains.</title>
        <authorList>
            <person name="Klenk H.-P."/>
        </authorList>
    </citation>
    <scope>NUCLEOTIDE SEQUENCE [LARGE SCALE GENOMIC DNA]</scope>
    <source>
        <strain evidence="2 3">DSM 41480</strain>
    </source>
</reference>
<comment type="caution">
    <text evidence="2">The sequence shown here is derived from an EMBL/GenBank/DDBJ whole genome shotgun (WGS) entry which is preliminary data.</text>
</comment>
<dbReference type="SMART" id="SM00530">
    <property type="entry name" value="HTH_XRE"/>
    <property type="match status" value="1"/>
</dbReference>
<dbReference type="SUPFAM" id="SSF47413">
    <property type="entry name" value="lambda repressor-like DNA-binding domains"/>
    <property type="match status" value="1"/>
</dbReference>
<accession>A0ABS4Y8X1</accession>